<gene>
    <name evidence="4" type="primary">LOC116535814</name>
</gene>
<organism evidence="3 4">
    <name type="scientific">Sapajus apella</name>
    <name type="common">Brown-capped capuchin</name>
    <name type="synonym">Cebus apella</name>
    <dbReference type="NCBI Taxonomy" id="9515"/>
    <lineage>
        <taxon>Eukaryota</taxon>
        <taxon>Metazoa</taxon>
        <taxon>Chordata</taxon>
        <taxon>Craniata</taxon>
        <taxon>Vertebrata</taxon>
        <taxon>Euteleostomi</taxon>
        <taxon>Mammalia</taxon>
        <taxon>Eutheria</taxon>
        <taxon>Euarchontoglires</taxon>
        <taxon>Primates</taxon>
        <taxon>Haplorrhini</taxon>
        <taxon>Platyrrhini</taxon>
        <taxon>Cebidae</taxon>
        <taxon>Cebinae</taxon>
        <taxon>Sapajus</taxon>
    </lineage>
</organism>
<keyword evidence="2" id="KW-0472">Membrane</keyword>
<keyword evidence="3" id="KW-1185">Reference proteome</keyword>
<dbReference type="AlphaFoldDB" id="A0A6J3G621"/>
<dbReference type="Proteomes" id="UP000504640">
    <property type="component" value="Unplaced"/>
</dbReference>
<keyword evidence="2" id="KW-1133">Transmembrane helix</keyword>
<evidence type="ECO:0000256" key="2">
    <source>
        <dbReference type="SAM" id="Phobius"/>
    </source>
</evidence>
<protein>
    <submittedName>
        <fullName evidence="4">Protein FAM209A-like isoform X1</fullName>
    </submittedName>
</protein>
<dbReference type="RefSeq" id="XP_032113110.1">
    <property type="nucleotide sequence ID" value="XM_032257219.1"/>
</dbReference>
<feature type="region of interest" description="Disordered" evidence="1">
    <location>
        <begin position="181"/>
        <end position="209"/>
    </location>
</feature>
<sequence>MMASPSKSPGLERVPWQGIGTHYAPPLSLTVYWKCPHLPLSPPPGLPRSFIILCPEIITMTRVASAQGLCDITKGLAPGAQSPSCKSKQTHHEQLPSPSLLTMWMLKWFLVLLLCLIYSYAFMFSPLREKTNEPQGKVPYEGHFRIRQNPAEHTQGWLGNKWLWLLFVVVLYVILKYRGDSGKKKEQSPPGLRGSQFRTPLKKSQNASPNKDCAFNTLNQLEVELVKFVSKVRNLKVAMATGGGSNLRLQRSEMPADPHNNITIYEIWGEGGSN</sequence>
<dbReference type="Pfam" id="PF15206">
    <property type="entry name" value="FAM209"/>
    <property type="match status" value="1"/>
</dbReference>
<evidence type="ECO:0000313" key="3">
    <source>
        <dbReference type="Proteomes" id="UP000504640"/>
    </source>
</evidence>
<feature type="transmembrane region" description="Helical" evidence="2">
    <location>
        <begin position="104"/>
        <end position="123"/>
    </location>
</feature>
<keyword evidence="2" id="KW-0812">Transmembrane</keyword>
<dbReference type="PANTHER" id="PTHR35157:SF1">
    <property type="entry name" value="PROTEIN FAM209A"/>
    <property type="match status" value="1"/>
</dbReference>
<evidence type="ECO:0000313" key="4">
    <source>
        <dbReference type="RefSeq" id="XP_032113110.1"/>
    </source>
</evidence>
<evidence type="ECO:0000256" key="1">
    <source>
        <dbReference type="SAM" id="MobiDB-lite"/>
    </source>
</evidence>
<feature type="compositionally biased region" description="Polar residues" evidence="1">
    <location>
        <begin position="196"/>
        <end position="209"/>
    </location>
</feature>
<accession>A0A6J3G621</accession>
<dbReference type="GeneID" id="116535814"/>
<reference evidence="4" key="1">
    <citation type="submission" date="2025-08" db="UniProtKB">
        <authorList>
            <consortium name="RefSeq"/>
        </authorList>
    </citation>
    <scope>IDENTIFICATION</scope>
    <source>
        <tissue evidence="4">Blood</tissue>
    </source>
</reference>
<dbReference type="InterPro" id="IPR027943">
    <property type="entry name" value="FAM209"/>
</dbReference>
<name>A0A6J3G621_SAPAP</name>
<feature type="transmembrane region" description="Helical" evidence="2">
    <location>
        <begin position="162"/>
        <end position="179"/>
    </location>
</feature>
<dbReference type="PANTHER" id="PTHR35157">
    <property type="entry name" value="PROTEIN FAM209A"/>
    <property type="match status" value="1"/>
</dbReference>
<proteinExistence type="predicted"/>